<organism evidence="3 4">
    <name type="scientific">Stachybotrys elegans</name>
    <dbReference type="NCBI Taxonomy" id="80388"/>
    <lineage>
        <taxon>Eukaryota</taxon>
        <taxon>Fungi</taxon>
        <taxon>Dikarya</taxon>
        <taxon>Ascomycota</taxon>
        <taxon>Pezizomycotina</taxon>
        <taxon>Sordariomycetes</taxon>
        <taxon>Hypocreomycetidae</taxon>
        <taxon>Hypocreales</taxon>
        <taxon>Stachybotryaceae</taxon>
        <taxon>Stachybotrys</taxon>
    </lineage>
</organism>
<dbReference type="InterPro" id="IPR012338">
    <property type="entry name" value="Beta-lactam/transpept-like"/>
</dbReference>
<protein>
    <submittedName>
        <fullName evidence="3">Beta-lactamase/transpeptidase-like protein</fullName>
    </submittedName>
</protein>
<gene>
    <name evidence="3" type="ORF">B0I35DRAFT_364184</name>
</gene>
<feature type="domain" description="Beta-lactamase-related" evidence="2">
    <location>
        <begin position="10"/>
        <end position="325"/>
    </location>
</feature>
<dbReference type="OrthoDB" id="10250282at2759"/>
<dbReference type="EMBL" id="JAGPNK010000028">
    <property type="protein sequence ID" value="KAH7303822.1"/>
    <property type="molecule type" value="Genomic_DNA"/>
</dbReference>
<dbReference type="Proteomes" id="UP000813444">
    <property type="component" value="Unassembled WGS sequence"/>
</dbReference>
<comment type="caution">
    <text evidence="3">The sequence shown here is derived from an EMBL/GenBank/DDBJ whole genome shotgun (WGS) entry which is preliminary data.</text>
</comment>
<evidence type="ECO:0000259" key="2">
    <source>
        <dbReference type="Pfam" id="PF00144"/>
    </source>
</evidence>
<evidence type="ECO:0000256" key="1">
    <source>
        <dbReference type="ARBA" id="ARBA00038473"/>
    </source>
</evidence>
<reference evidence="3" key="1">
    <citation type="journal article" date="2021" name="Nat. Commun.">
        <title>Genetic determinants of endophytism in the Arabidopsis root mycobiome.</title>
        <authorList>
            <person name="Mesny F."/>
            <person name="Miyauchi S."/>
            <person name="Thiergart T."/>
            <person name="Pickel B."/>
            <person name="Atanasova L."/>
            <person name="Karlsson M."/>
            <person name="Huettel B."/>
            <person name="Barry K.W."/>
            <person name="Haridas S."/>
            <person name="Chen C."/>
            <person name="Bauer D."/>
            <person name="Andreopoulos W."/>
            <person name="Pangilinan J."/>
            <person name="LaButti K."/>
            <person name="Riley R."/>
            <person name="Lipzen A."/>
            <person name="Clum A."/>
            <person name="Drula E."/>
            <person name="Henrissat B."/>
            <person name="Kohler A."/>
            <person name="Grigoriev I.V."/>
            <person name="Martin F.M."/>
            <person name="Hacquard S."/>
        </authorList>
    </citation>
    <scope>NUCLEOTIDE SEQUENCE</scope>
    <source>
        <strain evidence="3">MPI-CAGE-CH-0235</strain>
    </source>
</reference>
<keyword evidence="4" id="KW-1185">Reference proteome</keyword>
<dbReference type="PANTHER" id="PTHR22935:SF95">
    <property type="entry name" value="BETA-LACTAMASE-LIKE 1-RELATED"/>
    <property type="match status" value="1"/>
</dbReference>
<dbReference type="SUPFAM" id="SSF56601">
    <property type="entry name" value="beta-lactamase/transpeptidase-like"/>
    <property type="match status" value="1"/>
</dbReference>
<evidence type="ECO:0000313" key="4">
    <source>
        <dbReference type="Proteomes" id="UP000813444"/>
    </source>
</evidence>
<name>A0A8K0SBL5_9HYPO</name>
<accession>A0A8K0SBL5</accession>
<dbReference type="Pfam" id="PF00144">
    <property type="entry name" value="Beta-lactamase"/>
    <property type="match status" value="1"/>
</dbReference>
<dbReference type="Gene3D" id="3.40.710.10">
    <property type="entry name" value="DD-peptidase/beta-lactamase superfamily"/>
    <property type="match status" value="1"/>
</dbReference>
<proteinExistence type="inferred from homology"/>
<evidence type="ECO:0000313" key="3">
    <source>
        <dbReference type="EMBL" id="KAH7303822.1"/>
    </source>
</evidence>
<dbReference type="InterPro" id="IPR001466">
    <property type="entry name" value="Beta-lactam-related"/>
</dbReference>
<dbReference type="InterPro" id="IPR051478">
    <property type="entry name" value="Beta-lactamase-like_AB/R"/>
</dbReference>
<sequence>MNETESHTGPNDVTSDSIFRVNSVSKNFAVFSALAVENIAKSQNVALEMTLDTPVRLLLPQFRLPEKDWNDGGRDITLRMLASHNSGITREGYSTDFNVVLGTDKANAMTIGEKWAAATPEGMIERVANTNLMYPPGKRAGYSNVGISILASAITNYYNNITESDLTWNDLMMQEILSPLNMTHTFLGSIPDELLPEIGVPGSPNWADLVIGLGYDPAAGMWSSANDLAKYLYDIWLRPDPLPLITLAQRRRLLQPDLALPDGQQLVGPGWEINLFEVPTSDGPLALNRTYAVYGKSGNGGGWRSYIDVVADLGYSLIILAQSSFDINFAPIFPTTLASVAHQYLLPAFAEAVASQVEARFAGRYGHGRDAGAIVDEVRNNGTNSTSYARIEVEEQILYLRELVINGTSALEAIDRLGWTDTYTGRYYSTPAGTALTPAESAGENDEFGPGAQVWRFSGLGQDACNWFDFDGYQDVNGWPLGKIVLVESEDGVELHYPPFDIVLSRMGTCSRH</sequence>
<dbReference type="PANTHER" id="PTHR22935">
    <property type="entry name" value="PENICILLIN-BINDING PROTEIN"/>
    <property type="match status" value="1"/>
</dbReference>
<dbReference type="AlphaFoldDB" id="A0A8K0SBL5"/>
<comment type="similarity">
    <text evidence="1">Belongs to the beta-lactamase family.</text>
</comment>